<evidence type="ECO:0000256" key="1">
    <source>
        <dbReference type="SAM" id="MobiDB-lite"/>
    </source>
</evidence>
<proteinExistence type="predicted"/>
<reference evidence="3" key="1">
    <citation type="submission" date="2022-11" db="UniProtKB">
        <authorList>
            <consortium name="WormBaseParasite"/>
        </authorList>
    </citation>
    <scope>IDENTIFICATION</scope>
</reference>
<protein>
    <submittedName>
        <fullName evidence="3">Uncharacterized protein</fullName>
    </submittedName>
</protein>
<evidence type="ECO:0000313" key="3">
    <source>
        <dbReference type="WBParaSite" id="sdigi.contig78.g3783.t1"/>
    </source>
</evidence>
<dbReference type="Proteomes" id="UP000887581">
    <property type="component" value="Unplaced"/>
</dbReference>
<keyword evidence="2" id="KW-1185">Reference proteome</keyword>
<dbReference type="WBParaSite" id="sdigi.contig78.g3783.t1">
    <property type="protein sequence ID" value="sdigi.contig78.g3783.t1"/>
    <property type="gene ID" value="sdigi.contig78.g3783"/>
</dbReference>
<accession>A0A915Q753</accession>
<name>A0A915Q753_9BILA</name>
<sequence length="434" mass="48911">MNDIVAVFEPTFLTQHNWEHGLGINVIRPQSVVFREVLRKDTSILPVNESIRDFSGQVNSKNNAIEIRTGLQAGLVLLSGTPQIVDIRFTAPPLRPLEPIISVLSTSQEKGPKGNIKKDQKKSILLRRGSKKFRNNKTADRDEESSVKEFWPKLWTENFQIKTSKHDKEISPQQSNTGYQNYDVERTAVVRQEVKEEKSPRHQPTPKKHIKSPGFIREVQRDSDDLNLLMNRDREMLTPKPSVYSEHRDLSSRNKCNIGTAMNNQPWVSLNVTPQPEQLWTNGYQISKVSNWNIRPMDQFVTPITPINHVYSNFVGVNPSTLSTAWMPSQVIHIMNGIQTSRSKHLGYSSPSSTSIVQGSPLPTVATFAPIGQSKKSNYQTIGAETSDYGGQQRQKESTVTSEYQTNSGLKSATTNAVEHRQILKPASEFLIPS</sequence>
<dbReference type="AlphaFoldDB" id="A0A915Q753"/>
<organism evidence="2 3">
    <name type="scientific">Setaria digitata</name>
    <dbReference type="NCBI Taxonomy" id="48799"/>
    <lineage>
        <taxon>Eukaryota</taxon>
        <taxon>Metazoa</taxon>
        <taxon>Ecdysozoa</taxon>
        <taxon>Nematoda</taxon>
        <taxon>Chromadorea</taxon>
        <taxon>Rhabditida</taxon>
        <taxon>Spirurina</taxon>
        <taxon>Spiruromorpha</taxon>
        <taxon>Filarioidea</taxon>
        <taxon>Setariidae</taxon>
        <taxon>Setaria</taxon>
    </lineage>
</organism>
<evidence type="ECO:0000313" key="2">
    <source>
        <dbReference type="Proteomes" id="UP000887581"/>
    </source>
</evidence>
<feature type="region of interest" description="Disordered" evidence="1">
    <location>
        <begin position="385"/>
        <end position="417"/>
    </location>
</feature>